<dbReference type="Pfam" id="PF13489">
    <property type="entry name" value="Methyltransf_23"/>
    <property type="match status" value="1"/>
</dbReference>
<feature type="domain" description="Glycosyltransferase 2-like" evidence="5">
    <location>
        <begin position="4"/>
        <end position="169"/>
    </location>
</feature>
<dbReference type="InterPro" id="IPR001173">
    <property type="entry name" value="Glyco_trans_2-like"/>
</dbReference>
<dbReference type="InterPro" id="IPR011990">
    <property type="entry name" value="TPR-like_helical_dom_sf"/>
</dbReference>
<dbReference type="OrthoDB" id="8936324at2"/>
<dbReference type="Gene3D" id="3.40.50.150">
    <property type="entry name" value="Vaccinia Virus protein VP39"/>
    <property type="match status" value="1"/>
</dbReference>
<dbReference type="Gene3D" id="1.25.40.10">
    <property type="entry name" value="Tetratricopeptide repeat domain"/>
    <property type="match status" value="1"/>
</dbReference>
<evidence type="ECO:0000313" key="7">
    <source>
        <dbReference type="Proteomes" id="UP000316330"/>
    </source>
</evidence>
<keyword evidence="7" id="KW-1185">Reference proteome</keyword>
<dbReference type="AlphaFoldDB" id="A0A559J883"/>
<evidence type="ECO:0000256" key="2">
    <source>
        <dbReference type="ARBA" id="ARBA00006739"/>
    </source>
</evidence>
<dbReference type="Pfam" id="PF00535">
    <property type="entry name" value="Glycos_transf_2"/>
    <property type="match status" value="1"/>
</dbReference>
<evidence type="ECO:0000256" key="4">
    <source>
        <dbReference type="ARBA" id="ARBA00022679"/>
    </source>
</evidence>
<proteinExistence type="inferred from homology"/>
<dbReference type="SUPFAM" id="SSF48452">
    <property type="entry name" value="TPR-like"/>
    <property type="match status" value="1"/>
</dbReference>
<protein>
    <submittedName>
        <fullName evidence="6">Glycosyltransferase</fullName>
    </submittedName>
</protein>
<dbReference type="SUPFAM" id="SSF53335">
    <property type="entry name" value="S-adenosyl-L-methionine-dependent methyltransferases"/>
    <property type="match status" value="1"/>
</dbReference>
<dbReference type="SUPFAM" id="SSF53448">
    <property type="entry name" value="Nucleotide-diphospho-sugar transferases"/>
    <property type="match status" value="1"/>
</dbReference>
<keyword evidence="3" id="KW-0328">Glycosyltransferase</keyword>
<dbReference type="EMBL" id="VNJJ01000018">
    <property type="protein sequence ID" value="TVX96099.1"/>
    <property type="molecule type" value="Genomic_DNA"/>
</dbReference>
<name>A0A559J883_9BACL</name>
<dbReference type="Gene3D" id="3.90.550.10">
    <property type="entry name" value="Spore Coat Polysaccharide Biosynthesis Protein SpsA, Chain A"/>
    <property type="match status" value="1"/>
</dbReference>
<evidence type="ECO:0000259" key="5">
    <source>
        <dbReference type="Pfam" id="PF00535"/>
    </source>
</evidence>
<dbReference type="PANTHER" id="PTHR43179">
    <property type="entry name" value="RHAMNOSYLTRANSFERASE WBBL"/>
    <property type="match status" value="1"/>
</dbReference>
<comment type="pathway">
    <text evidence="1">Cell wall biogenesis; cell wall polysaccharide biosynthesis.</text>
</comment>
<dbReference type="CDD" id="cd02440">
    <property type="entry name" value="AdoMet_MTases"/>
    <property type="match status" value="1"/>
</dbReference>
<dbReference type="InterPro" id="IPR029044">
    <property type="entry name" value="Nucleotide-diphossugar_trans"/>
</dbReference>
<dbReference type="InterPro" id="IPR029063">
    <property type="entry name" value="SAM-dependent_MTases_sf"/>
</dbReference>
<evidence type="ECO:0000256" key="3">
    <source>
        <dbReference type="ARBA" id="ARBA00022676"/>
    </source>
</evidence>
<reference evidence="6 7" key="1">
    <citation type="submission" date="2019-07" db="EMBL/GenBank/DDBJ databases">
        <authorList>
            <person name="Kim J."/>
        </authorList>
    </citation>
    <scope>NUCLEOTIDE SEQUENCE [LARGE SCALE GENOMIC DNA]</scope>
    <source>
        <strain evidence="6 7">G13</strain>
    </source>
</reference>
<sequence length="599" mass="68678">MKTSIIILTYNKLDYTRHCIDSIRKYTAVDSYEIIVIDNQSTDGTVEWLHKQPDIRAIYNDTNLGFPKGCNQGIEIATGDNILLLNNDTIVTKNWLNNLTDCLYSDDKIGAVGSVTNNCSYSQSIPVSYSTLEEMQAFGAEYNERKTEKWEERIKLVGYCMLIKNSVVKEIGLLDERFTPGNYEDDDYSHRIRSAGYKLMLCKDTFIHHFGSTSFRDDADHFRALLQTNARKFEEKWGFNPKYSRNIRLEILNMIDAPSHKNIRILEIGCACGATLLEIKNRYPGAELFGIELNKHSANIASLIADVRAENIEQENLAYPLEHFDYIIFADVLEHLYDPWFVVGNMMKYLKPDGRLLASIPNVMHYSLLRDVINGNWTYTDAGLLDRTHVRFFTWKEIVLLFDKAGYKNVQYSMTQVPIAPEDEEFIDNLARISNGTDKAQFMAYQYIVSAQKPIEDTLKSDVANDEHLSRILELLNHIENNQDVDNSVLELLSLLANGTIGDEQIIRFADQRTISDRTLNAIAVGSYQQKLYDHVLPLLEKSYSLNPRNEDTLYNLGSVLSDFGELEMAISFLEQIENKDEEIVNMIQAMKDESLQTR</sequence>
<dbReference type="Proteomes" id="UP000316330">
    <property type="component" value="Unassembled WGS sequence"/>
</dbReference>
<dbReference type="PANTHER" id="PTHR43179:SF12">
    <property type="entry name" value="GALACTOFURANOSYLTRANSFERASE GLFT2"/>
    <property type="match status" value="1"/>
</dbReference>
<evidence type="ECO:0000313" key="6">
    <source>
        <dbReference type="EMBL" id="TVX96099.1"/>
    </source>
</evidence>
<dbReference type="GO" id="GO:0016757">
    <property type="term" value="F:glycosyltransferase activity"/>
    <property type="evidence" value="ECO:0007669"/>
    <property type="project" value="UniProtKB-KW"/>
</dbReference>
<gene>
    <name evidence="6" type="ORF">FPZ45_21990</name>
</gene>
<evidence type="ECO:0000256" key="1">
    <source>
        <dbReference type="ARBA" id="ARBA00004776"/>
    </source>
</evidence>
<accession>A0A559J883</accession>
<comment type="similarity">
    <text evidence="2">Belongs to the glycosyltransferase 2 family.</text>
</comment>
<dbReference type="RefSeq" id="WP_144706558.1">
    <property type="nucleotide sequence ID" value="NZ_VNJJ01000018.1"/>
</dbReference>
<comment type="caution">
    <text evidence="6">The sequence shown here is derived from an EMBL/GenBank/DDBJ whole genome shotgun (WGS) entry which is preliminary data.</text>
</comment>
<keyword evidence="4 6" id="KW-0808">Transferase</keyword>
<dbReference type="CDD" id="cd04186">
    <property type="entry name" value="GT_2_like_c"/>
    <property type="match status" value="1"/>
</dbReference>
<organism evidence="6 7">
    <name type="scientific">Cohnella terricola</name>
    <dbReference type="NCBI Taxonomy" id="1289167"/>
    <lineage>
        <taxon>Bacteria</taxon>
        <taxon>Bacillati</taxon>
        <taxon>Bacillota</taxon>
        <taxon>Bacilli</taxon>
        <taxon>Bacillales</taxon>
        <taxon>Paenibacillaceae</taxon>
        <taxon>Cohnella</taxon>
    </lineage>
</organism>